<evidence type="ECO:0000256" key="3">
    <source>
        <dbReference type="SAM" id="SignalP"/>
    </source>
</evidence>
<feature type="compositionally biased region" description="Low complexity" evidence="2">
    <location>
        <begin position="293"/>
        <end position="308"/>
    </location>
</feature>
<dbReference type="InterPro" id="IPR006619">
    <property type="entry name" value="PGRP_domain_met/bac"/>
</dbReference>
<feature type="region of interest" description="Disordered" evidence="2">
    <location>
        <begin position="28"/>
        <end position="76"/>
    </location>
</feature>
<gene>
    <name evidence="5" type="ORF">J116_017455</name>
</gene>
<dbReference type="eggNOG" id="COG5479">
    <property type="taxonomic scope" value="Bacteria"/>
</dbReference>
<dbReference type="EMBL" id="ASHX02000001">
    <property type="protein sequence ID" value="OEJ95991.1"/>
    <property type="molecule type" value="Genomic_DNA"/>
</dbReference>
<dbReference type="AlphaFoldDB" id="A0A1D3DUI5"/>
<dbReference type="GO" id="GO:0008745">
    <property type="term" value="F:N-acetylmuramoyl-L-alanine amidase activity"/>
    <property type="evidence" value="ECO:0007669"/>
    <property type="project" value="InterPro"/>
</dbReference>
<keyword evidence="6" id="KW-1185">Reference proteome</keyword>
<dbReference type="PANTHER" id="PTHR11022:SF41">
    <property type="entry name" value="PEPTIDOGLYCAN-RECOGNITION PROTEIN LC-RELATED"/>
    <property type="match status" value="1"/>
</dbReference>
<feature type="compositionally biased region" description="Low complexity" evidence="2">
    <location>
        <begin position="185"/>
        <end position="200"/>
    </location>
</feature>
<dbReference type="Gene3D" id="3.40.80.10">
    <property type="entry name" value="Peptidoglycan recognition protein-like"/>
    <property type="match status" value="1"/>
</dbReference>
<dbReference type="GO" id="GO:0008270">
    <property type="term" value="F:zinc ion binding"/>
    <property type="evidence" value="ECO:0007669"/>
    <property type="project" value="InterPro"/>
</dbReference>
<feature type="region of interest" description="Disordered" evidence="2">
    <location>
        <begin position="124"/>
        <end position="157"/>
    </location>
</feature>
<reference evidence="5 6" key="1">
    <citation type="journal article" date="2013" name="Genome Announc.">
        <title>Genome Sequence of Streptomyces violaceusniger Strain SPC6, a Halotolerant Streptomycete That Exhibits Rapid Growth and Development.</title>
        <authorList>
            <person name="Chen X."/>
            <person name="Zhang B."/>
            <person name="Zhang W."/>
            <person name="Wu X."/>
            <person name="Zhang M."/>
            <person name="Chen T."/>
            <person name="Liu G."/>
            <person name="Dyson P."/>
        </authorList>
    </citation>
    <scope>NUCLEOTIDE SEQUENCE [LARGE SCALE GENOMIC DNA]</scope>
    <source>
        <strain evidence="5 6">SPC6</strain>
    </source>
</reference>
<sequence length="608" mass="60747">MIGVAVAVATASGSALALPLPLSASAVAAPATGSDAPDPGASGDVPDPGSTRSLPLVPLAGHERSAAPGTRAVQGLPRRDVEPFSLVGVVWEEPDAELHGTVQVRTRSAATGAWSAWQDLDAHQHDHAADPGTAEARSQAVRGGTAPLWVGDSDGVEVRVRPEAPDERGAAPALPRGLRVELVDPGEAPDAAPGAKAEAGGPSGAGLRTSSRTLPGTASGVALGTAPGVARDDGGTGAGRLDAAPEDDAPHDDAEVDGPADDGTDTPADPTAADPTADTPTGPATDDTDPATDPDSATDPATDGADPASETDADPASGTGTDTDESPAEPAGTGQGAPAVALTAEESAASAVNADLASIGATEIPALTKAQTEEALADALADADSGSGTDSNAATGADATTAAAKPYIGPRPRIVTRKGWGADEKLREANFLYTKSVQAAFVHHSATGNNYTCAQAPSVLRGIYRYHVQSMGWRDLGYNFAVDKCGTIYEGRAGGVAKPVQGAHTLGFNANTTGIAVIGSFASTTPPAKAVTAVAKLTAWKLGLHGKNPRGKSTLTSGGGNLYKKGTKVQLNTISGHRDGYSTACPGTKLYGKLGTIRAAAADYQGRP</sequence>
<dbReference type="STRING" id="1306406.J116_017455"/>
<evidence type="ECO:0000256" key="2">
    <source>
        <dbReference type="SAM" id="MobiDB-lite"/>
    </source>
</evidence>
<name>A0A1D3DUI5_9ACTN</name>
<evidence type="ECO:0000256" key="1">
    <source>
        <dbReference type="ARBA" id="ARBA00007553"/>
    </source>
</evidence>
<dbReference type="CDD" id="cd06583">
    <property type="entry name" value="PGRP"/>
    <property type="match status" value="1"/>
</dbReference>
<evidence type="ECO:0000313" key="6">
    <source>
        <dbReference type="Proteomes" id="UP000095329"/>
    </source>
</evidence>
<dbReference type="GO" id="GO:0009253">
    <property type="term" value="P:peptidoglycan catabolic process"/>
    <property type="evidence" value="ECO:0007669"/>
    <property type="project" value="InterPro"/>
</dbReference>
<evidence type="ECO:0000259" key="4">
    <source>
        <dbReference type="SMART" id="SM00701"/>
    </source>
</evidence>
<feature type="chain" id="PRO_5038719174" evidence="3">
    <location>
        <begin position="18"/>
        <end position="608"/>
    </location>
</feature>
<feature type="compositionally biased region" description="Acidic residues" evidence="2">
    <location>
        <begin position="244"/>
        <end position="264"/>
    </location>
</feature>
<organism evidence="5 6">
    <name type="scientific">Streptomyces thermolilacinus SPC6</name>
    <dbReference type="NCBI Taxonomy" id="1306406"/>
    <lineage>
        <taxon>Bacteria</taxon>
        <taxon>Bacillati</taxon>
        <taxon>Actinomycetota</taxon>
        <taxon>Actinomycetes</taxon>
        <taxon>Kitasatosporales</taxon>
        <taxon>Streptomycetaceae</taxon>
        <taxon>Streptomyces</taxon>
    </lineage>
</organism>
<comment type="similarity">
    <text evidence="1">Belongs to the N-acetylmuramoyl-L-alanine amidase 2 family.</text>
</comment>
<keyword evidence="3" id="KW-0732">Signal</keyword>
<accession>A0A1D3DUI5</accession>
<feature type="compositionally biased region" description="Low complexity" evidence="2">
    <location>
        <begin position="265"/>
        <end position="285"/>
    </location>
</feature>
<dbReference type="InterPro" id="IPR002502">
    <property type="entry name" value="Amidase_domain"/>
</dbReference>
<dbReference type="SUPFAM" id="SSF55846">
    <property type="entry name" value="N-acetylmuramoyl-L-alanine amidase-like"/>
    <property type="match status" value="1"/>
</dbReference>
<dbReference type="PANTHER" id="PTHR11022">
    <property type="entry name" value="PEPTIDOGLYCAN RECOGNITION PROTEIN"/>
    <property type="match status" value="1"/>
</dbReference>
<dbReference type="InterPro" id="IPR036505">
    <property type="entry name" value="Amidase/PGRP_sf"/>
</dbReference>
<protein>
    <submittedName>
        <fullName evidence="5">N-acetylmuramoyl-L-alanine amidase</fullName>
    </submittedName>
</protein>
<evidence type="ECO:0000313" key="5">
    <source>
        <dbReference type="EMBL" id="OEJ95991.1"/>
    </source>
</evidence>
<dbReference type="Pfam" id="PF01510">
    <property type="entry name" value="Amidase_2"/>
    <property type="match status" value="1"/>
</dbReference>
<dbReference type="InterPro" id="IPR015510">
    <property type="entry name" value="PGRP"/>
</dbReference>
<feature type="signal peptide" evidence="3">
    <location>
        <begin position="1"/>
        <end position="17"/>
    </location>
</feature>
<dbReference type="Proteomes" id="UP000095329">
    <property type="component" value="Unassembled WGS sequence"/>
</dbReference>
<feature type="region of interest" description="Disordered" evidence="2">
    <location>
        <begin position="184"/>
        <end position="339"/>
    </location>
</feature>
<feature type="compositionally biased region" description="Low complexity" evidence="2">
    <location>
        <begin position="28"/>
        <end position="37"/>
    </location>
</feature>
<feature type="domain" description="Peptidoglycan recognition protein family" evidence="4">
    <location>
        <begin position="412"/>
        <end position="560"/>
    </location>
</feature>
<comment type="caution">
    <text evidence="5">The sequence shown here is derived from an EMBL/GenBank/DDBJ whole genome shotgun (WGS) entry which is preliminary data.</text>
</comment>
<proteinExistence type="inferred from homology"/>
<dbReference type="SMART" id="SM00701">
    <property type="entry name" value="PGRP"/>
    <property type="match status" value="1"/>
</dbReference>